<dbReference type="PROSITE" id="PS51257">
    <property type="entry name" value="PROKAR_LIPOPROTEIN"/>
    <property type="match status" value="1"/>
</dbReference>
<organism evidence="1 2">
    <name type="scientific">Pedobacter kyungheensis</name>
    <dbReference type="NCBI Taxonomy" id="1069985"/>
    <lineage>
        <taxon>Bacteria</taxon>
        <taxon>Pseudomonadati</taxon>
        <taxon>Bacteroidota</taxon>
        <taxon>Sphingobacteriia</taxon>
        <taxon>Sphingobacteriales</taxon>
        <taxon>Sphingobacteriaceae</taxon>
        <taxon>Pedobacter</taxon>
    </lineage>
</organism>
<name>A0A0C1D7K9_9SPHI</name>
<dbReference type="OrthoDB" id="1466062at2"/>
<dbReference type="RefSeq" id="WP_039477193.1">
    <property type="nucleotide sequence ID" value="NZ_JSYN01000016.1"/>
</dbReference>
<accession>A0A0C1D7K9</accession>
<dbReference type="Proteomes" id="UP000031246">
    <property type="component" value="Unassembled WGS sequence"/>
</dbReference>
<dbReference type="EMBL" id="JSYN01000016">
    <property type="protein sequence ID" value="KIA93186.1"/>
    <property type="molecule type" value="Genomic_DNA"/>
</dbReference>
<dbReference type="Pfam" id="PF14092">
    <property type="entry name" value="DUF4270"/>
    <property type="match status" value="1"/>
</dbReference>
<reference evidence="1 2" key="1">
    <citation type="submission" date="2014-10" db="EMBL/GenBank/DDBJ databases">
        <title>Pedobacter Kyungheensis.</title>
        <authorList>
            <person name="Anderson B.M."/>
            <person name="Newman J.D."/>
        </authorList>
    </citation>
    <scope>NUCLEOTIDE SEQUENCE [LARGE SCALE GENOMIC DNA]</scope>
    <source>
        <strain evidence="1 2">KACC 16221</strain>
    </source>
</reference>
<comment type="caution">
    <text evidence="1">The sequence shown here is derived from an EMBL/GenBank/DDBJ whole genome shotgun (WGS) entry which is preliminary data.</text>
</comment>
<evidence type="ECO:0000313" key="1">
    <source>
        <dbReference type="EMBL" id="KIA93186.1"/>
    </source>
</evidence>
<evidence type="ECO:0000313" key="2">
    <source>
        <dbReference type="Proteomes" id="UP000031246"/>
    </source>
</evidence>
<gene>
    <name evidence="1" type="ORF">OC25_14235</name>
</gene>
<proteinExistence type="predicted"/>
<sequence>MKFTKQDLLTLLIGLFLFASCKNPDGVGLDVDPGTAITGTLVTSEVRSETIAEPAANTQNLTRYPLGYMVDPVFGTTKSSIAMTVTPKELSYDFGTSPVLDSAVLVLRIDTTANKFYGDTILSQYSVDVYQLTNKVTTFKSSDVQAHNAQLLGNVKKKLYPNTPIKVTNVVIGKADTLQTVKAQIRIPLDKAFIQSQILSLPTTGTSTNAKFIDYFKGLYAEVNKNTSTGTGGVAFINLGNSYLQLVYKKTSSTSGVDTVSVNFPVSTTSAAAATIVHDYTGTAVDTQLKNPPAAGSSSPYTVTYTQGLAGVKTKLSFPQLDAFTSTYGKVVVNKAELVVDLSAGTYTYPFTPIQRLSLYRWDIANQPTTTPDYSTTNTGVIGGYYDSLKNRYIFIVTNYVQGLIDKTIAKDYGTFIAPTGLDAFQVVPTAINAERSVLGATTNTTNKVKLNIYYTKIN</sequence>
<dbReference type="InterPro" id="IPR025366">
    <property type="entry name" value="DUF4270"/>
</dbReference>
<dbReference type="AlphaFoldDB" id="A0A0C1D7K9"/>
<protein>
    <recommendedName>
        <fullName evidence="3">DUF4270 domain-containing protein</fullName>
    </recommendedName>
</protein>
<evidence type="ECO:0008006" key="3">
    <source>
        <dbReference type="Google" id="ProtNLM"/>
    </source>
</evidence>
<keyword evidence="2" id="KW-1185">Reference proteome</keyword>